<dbReference type="EMBL" id="FOYM01000037">
    <property type="protein sequence ID" value="SFR15846.1"/>
    <property type="molecule type" value="Genomic_DNA"/>
</dbReference>
<gene>
    <name evidence="8" type="ORF">SAMN05660706_13718</name>
</gene>
<proteinExistence type="inferred from homology"/>
<dbReference type="GO" id="GO:0016788">
    <property type="term" value="F:hydrolase activity, acting on ester bonds"/>
    <property type="evidence" value="ECO:0007669"/>
    <property type="project" value="InterPro"/>
</dbReference>
<dbReference type="GO" id="GO:0003723">
    <property type="term" value="F:RNA binding"/>
    <property type="evidence" value="ECO:0007669"/>
    <property type="project" value="UniProtKB-KW"/>
</dbReference>
<feature type="active site" description="Proton acceptor" evidence="6">
    <location>
        <position position="29"/>
    </location>
</feature>
<evidence type="ECO:0000256" key="1">
    <source>
        <dbReference type="ARBA" id="ARBA00005937"/>
    </source>
</evidence>
<name>A0A1I6EDK8_9FIRM</name>
<dbReference type="Gene3D" id="3.30.70.1900">
    <property type="match status" value="1"/>
</dbReference>
<dbReference type="InterPro" id="IPR010156">
    <property type="entry name" value="CRISPR-assoc_prot_Cas6"/>
</dbReference>
<reference evidence="9" key="1">
    <citation type="submission" date="2016-10" db="EMBL/GenBank/DDBJ databases">
        <authorList>
            <person name="Varghese N."/>
            <person name="Submissions S."/>
        </authorList>
    </citation>
    <scope>NUCLEOTIDE SEQUENCE [LARGE SCALE GENOMIC DNA]</scope>
    <source>
        <strain evidence="9">DSM 3669</strain>
    </source>
</reference>
<accession>A0A1I6EDK8</accession>
<evidence type="ECO:0000256" key="4">
    <source>
        <dbReference type="PIRNR" id="PIRNR005054"/>
    </source>
</evidence>
<dbReference type="Gene3D" id="3.30.70.1890">
    <property type="match status" value="1"/>
</dbReference>
<protein>
    <recommendedName>
        <fullName evidence="4">CRISPR-associated endoribonuclease</fullName>
    </recommendedName>
</protein>
<dbReference type="RefSeq" id="WP_092487141.1">
    <property type="nucleotide sequence ID" value="NZ_FOYM01000037.1"/>
</dbReference>
<feature type="domain" description="CRISPR associated protein Cas6 C-terminal" evidence="7">
    <location>
        <begin position="122"/>
        <end position="242"/>
    </location>
</feature>
<organism evidence="8 9">
    <name type="scientific">Desulfoscipio geothermicus DSM 3669</name>
    <dbReference type="NCBI Taxonomy" id="1121426"/>
    <lineage>
        <taxon>Bacteria</taxon>
        <taxon>Bacillati</taxon>
        <taxon>Bacillota</taxon>
        <taxon>Clostridia</taxon>
        <taxon>Eubacteriales</taxon>
        <taxon>Desulfallaceae</taxon>
        <taxon>Desulfoscipio</taxon>
    </lineage>
</organism>
<comment type="function">
    <text evidence="4">CRISPR (clustered regularly interspaced short palindromic repeat), is an adaptive immune system that provides protection against mobile genetic elements (viruses, transposable elements and conjugative plasmids). CRISPR clusters contain sequences complementary to antecedent mobile elements and target invading nucleic acids. CRISPR clusters are transcribed and processed into CRISPR RNA (crRNA).</text>
</comment>
<dbReference type="InterPro" id="IPR045747">
    <property type="entry name" value="CRISPR-assoc_prot_Cas6_N_sf"/>
</dbReference>
<evidence type="ECO:0000256" key="3">
    <source>
        <dbReference type="ARBA" id="ARBA00023118"/>
    </source>
</evidence>
<dbReference type="InterPro" id="IPR049435">
    <property type="entry name" value="Cas_Cas6_C"/>
</dbReference>
<dbReference type="OrthoDB" id="9797488at2"/>
<keyword evidence="2" id="KW-0694">RNA-binding</keyword>
<evidence type="ECO:0000313" key="8">
    <source>
        <dbReference type="EMBL" id="SFR15846.1"/>
    </source>
</evidence>
<dbReference type="Pfam" id="PF01881">
    <property type="entry name" value="Cas_Cas6_C"/>
    <property type="match status" value="1"/>
</dbReference>
<keyword evidence="3" id="KW-0051">Antiviral defense</keyword>
<feature type="site" description="Transition state stabilizer" evidence="5">
    <location>
        <position position="53"/>
    </location>
</feature>
<evidence type="ECO:0000313" key="9">
    <source>
        <dbReference type="Proteomes" id="UP000199584"/>
    </source>
</evidence>
<evidence type="ECO:0000256" key="2">
    <source>
        <dbReference type="ARBA" id="ARBA00022884"/>
    </source>
</evidence>
<dbReference type="GO" id="GO:0051607">
    <property type="term" value="P:defense response to virus"/>
    <property type="evidence" value="ECO:0007669"/>
    <property type="project" value="UniProtKB-KW"/>
</dbReference>
<dbReference type="NCBIfam" id="TIGR01877">
    <property type="entry name" value="cas_cas6"/>
    <property type="match status" value="1"/>
</dbReference>
<evidence type="ECO:0000259" key="7">
    <source>
        <dbReference type="Pfam" id="PF01881"/>
    </source>
</evidence>
<dbReference type="Proteomes" id="UP000199584">
    <property type="component" value="Unassembled WGS sequence"/>
</dbReference>
<sequence>MHTYIKLRMDPSSPAIPIHYNYLIQSAIYAALPEDMAARLHDGGFQSGKRSFKMFSFSRLLGRFSLDRTAGTIAFPEGVSLVITSPDTELFLSLINNLLTKSSVRLGQSLFYVEEVRFDEQKAEGDVLTVRTLSPVVVYSTLLRPEGGKYTCYYQPGEREFDRLITANLAKKYEAFHGRRAPEGEIRARPLNRPRLHVTSYKNTVVKGYTCRLRLNGPRDLLQMALDAGLGGKGSQGYGCVEKVLNSHGLKCCKK</sequence>
<dbReference type="CDD" id="cd21140">
    <property type="entry name" value="Cas6_I-like"/>
    <property type="match status" value="1"/>
</dbReference>
<feature type="active site" description="Proton donor" evidence="6">
    <location>
        <position position="41"/>
    </location>
</feature>
<dbReference type="PANTHER" id="PTHR36984:SF1">
    <property type="entry name" value="CRISPR-ASSOCIATED ENDORIBONUCLEASE CAS6 1"/>
    <property type="match status" value="1"/>
</dbReference>
<keyword evidence="9" id="KW-1185">Reference proteome</keyword>
<comment type="similarity">
    <text evidence="1 4">Belongs to the CRISPR-associated protein Cas6/Cse3/CasE family.</text>
</comment>
<evidence type="ECO:0000256" key="6">
    <source>
        <dbReference type="PIRSR" id="PIRSR005054-50"/>
    </source>
</evidence>
<dbReference type="Pfam" id="PF21350">
    <property type="entry name" value="Cas6_I-A"/>
    <property type="match status" value="1"/>
</dbReference>
<dbReference type="PANTHER" id="PTHR36984">
    <property type="entry name" value="CRISPR-ASSOCIATED ENDORIBONUCLEASE CAS6 1"/>
    <property type="match status" value="1"/>
</dbReference>
<dbReference type="STRING" id="39060.SAMN05660706_13718"/>
<evidence type="ECO:0000256" key="5">
    <source>
        <dbReference type="PIRSR" id="PIRSR005054-1"/>
    </source>
</evidence>
<dbReference type="PIRSF" id="PIRSF005054">
    <property type="entry name" value="PF1131"/>
    <property type="match status" value="1"/>
</dbReference>
<dbReference type="AlphaFoldDB" id="A0A1I6EDK8"/>